<dbReference type="EC" id="2.1.1.80" evidence="2"/>
<keyword evidence="8" id="KW-1185">Reference proteome</keyword>
<dbReference type="Pfam" id="PF01739">
    <property type="entry name" value="CheR"/>
    <property type="match status" value="1"/>
</dbReference>
<dbReference type="InterPro" id="IPR000780">
    <property type="entry name" value="CheR_MeTrfase"/>
</dbReference>
<proteinExistence type="predicted"/>
<evidence type="ECO:0000256" key="2">
    <source>
        <dbReference type="ARBA" id="ARBA00012534"/>
    </source>
</evidence>
<comment type="caution">
    <text evidence="7">The sequence shown here is derived from an EMBL/GenBank/DDBJ whole genome shotgun (WGS) entry which is preliminary data.</text>
</comment>
<dbReference type="PROSITE" id="PS50123">
    <property type="entry name" value="CHER"/>
    <property type="match status" value="1"/>
</dbReference>
<evidence type="ECO:0000259" key="6">
    <source>
        <dbReference type="PROSITE" id="PS50123"/>
    </source>
</evidence>
<dbReference type="Gene3D" id="3.40.50.150">
    <property type="entry name" value="Vaccinia Virus protein VP39"/>
    <property type="match status" value="1"/>
</dbReference>
<dbReference type="RefSeq" id="WP_377374381.1">
    <property type="nucleotide sequence ID" value="NZ_JBHSSW010000002.1"/>
</dbReference>
<dbReference type="PANTHER" id="PTHR24422">
    <property type="entry name" value="CHEMOTAXIS PROTEIN METHYLTRANSFERASE"/>
    <property type="match status" value="1"/>
</dbReference>
<evidence type="ECO:0000313" key="7">
    <source>
        <dbReference type="EMBL" id="MFC6196667.1"/>
    </source>
</evidence>
<gene>
    <name evidence="7" type="ORF">ACFQDM_01180</name>
</gene>
<dbReference type="InterPro" id="IPR029063">
    <property type="entry name" value="SAM-dependent_MTases_sf"/>
</dbReference>
<dbReference type="EMBL" id="JBHSSW010000002">
    <property type="protein sequence ID" value="MFC6196667.1"/>
    <property type="molecule type" value="Genomic_DNA"/>
</dbReference>
<dbReference type="SUPFAM" id="SSF47757">
    <property type="entry name" value="Chemotaxis receptor methyltransferase CheR, N-terminal domain"/>
    <property type="match status" value="1"/>
</dbReference>
<evidence type="ECO:0000256" key="1">
    <source>
        <dbReference type="ARBA" id="ARBA00001541"/>
    </source>
</evidence>
<keyword evidence="3 7" id="KW-0489">Methyltransferase</keyword>
<dbReference type="PRINTS" id="PR00996">
    <property type="entry name" value="CHERMTFRASE"/>
</dbReference>
<dbReference type="InterPro" id="IPR022641">
    <property type="entry name" value="CheR_N"/>
</dbReference>
<dbReference type="InterPro" id="IPR022642">
    <property type="entry name" value="CheR_C"/>
</dbReference>
<dbReference type="SMART" id="SM00138">
    <property type="entry name" value="MeTrc"/>
    <property type="match status" value="1"/>
</dbReference>
<dbReference type="Gene3D" id="1.10.155.10">
    <property type="entry name" value="Chemotaxis receptor methyltransferase CheR, N-terminal domain"/>
    <property type="match status" value="1"/>
</dbReference>
<dbReference type="InterPro" id="IPR050903">
    <property type="entry name" value="Bact_Chemotaxis_MeTrfase"/>
</dbReference>
<dbReference type="SUPFAM" id="SSF53335">
    <property type="entry name" value="S-adenosyl-L-methionine-dependent methyltransferases"/>
    <property type="match status" value="1"/>
</dbReference>
<evidence type="ECO:0000313" key="8">
    <source>
        <dbReference type="Proteomes" id="UP001596303"/>
    </source>
</evidence>
<dbReference type="GO" id="GO:0008168">
    <property type="term" value="F:methyltransferase activity"/>
    <property type="evidence" value="ECO:0007669"/>
    <property type="project" value="UniProtKB-KW"/>
</dbReference>
<reference evidence="8" key="1">
    <citation type="journal article" date="2019" name="Int. J. Syst. Evol. Microbiol.">
        <title>The Global Catalogue of Microorganisms (GCM) 10K type strain sequencing project: providing services to taxonomists for standard genome sequencing and annotation.</title>
        <authorList>
            <consortium name="The Broad Institute Genomics Platform"/>
            <consortium name="The Broad Institute Genome Sequencing Center for Infectious Disease"/>
            <person name="Wu L."/>
            <person name="Ma J."/>
        </authorList>
    </citation>
    <scope>NUCLEOTIDE SEQUENCE [LARGE SCALE GENOMIC DNA]</scope>
    <source>
        <strain evidence="8">CGMCC-1.15741</strain>
    </source>
</reference>
<evidence type="ECO:0000256" key="5">
    <source>
        <dbReference type="ARBA" id="ARBA00022691"/>
    </source>
</evidence>
<dbReference type="Proteomes" id="UP001596303">
    <property type="component" value="Unassembled WGS sequence"/>
</dbReference>
<dbReference type="GO" id="GO:0032259">
    <property type="term" value="P:methylation"/>
    <property type="evidence" value="ECO:0007669"/>
    <property type="project" value="UniProtKB-KW"/>
</dbReference>
<organism evidence="7 8">
    <name type="scientific">Ponticaulis profundi</name>
    <dbReference type="NCBI Taxonomy" id="2665222"/>
    <lineage>
        <taxon>Bacteria</taxon>
        <taxon>Pseudomonadati</taxon>
        <taxon>Pseudomonadota</taxon>
        <taxon>Alphaproteobacteria</taxon>
        <taxon>Hyphomonadales</taxon>
        <taxon>Hyphomonadaceae</taxon>
        <taxon>Ponticaulis</taxon>
    </lineage>
</organism>
<evidence type="ECO:0000256" key="4">
    <source>
        <dbReference type="ARBA" id="ARBA00022679"/>
    </source>
</evidence>
<keyword evidence="4" id="KW-0808">Transferase</keyword>
<protein>
    <recommendedName>
        <fullName evidence="2">protein-glutamate O-methyltransferase</fullName>
        <ecNumber evidence="2">2.1.1.80</ecNumber>
    </recommendedName>
</protein>
<evidence type="ECO:0000256" key="3">
    <source>
        <dbReference type="ARBA" id="ARBA00022603"/>
    </source>
</evidence>
<accession>A0ABW1S5J8</accession>
<keyword evidence="5" id="KW-0949">S-adenosyl-L-methionine</keyword>
<feature type="domain" description="CheR-type methyltransferase" evidence="6">
    <location>
        <begin position="1"/>
        <end position="270"/>
    </location>
</feature>
<dbReference type="InterPro" id="IPR036804">
    <property type="entry name" value="CheR_N_sf"/>
</dbReference>
<sequence length="279" mass="31362">MNPADFDFVTSELKRRSGIVIGKDKLYLLDSRLSPLARKEGLASIEELISVVRTRRDERLMAQIVDAMTTNETFFFRDKTPFDHLEKVVFPELSKARPGQRIRILCAACSTGQEPYSIAMMLDQNPKLVGGAQVEIVAADISDRVLEKAKAGLYSQFEVQRGLPIRYLMSYFTQQGDLWKLSDSIKSKVSFRKMNLLEPMNALGSFDVVLCRNVLIYFDLQTKRDILNRLSKQMNDKSYLLLGAAETVVGVCDAFAASKDNRGLYEKGGDGRRSGIRAA</sequence>
<comment type="catalytic activity">
    <reaction evidence="1">
        <text>L-glutamyl-[protein] + S-adenosyl-L-methionine = [protein]-L-glutamate 5-O-methyl ester + S-adenosyl-L-homocysteine</text>
        <dbReference type="Rhea" id="RHEA:24452"/>
        <dbReference type="Rhea" id="RHEA-COMP:10208"/>
        <dbReference type="Rhea" id="RHEA-COMP:10311"/>
        <dbReference type="ChEBI" id="CHEBI:29973"/>
        <dbReference type="ChEBI" id="CHEBI:57856"/>
        <dbReference type="ChEBI" id="CHEBI:59789"/>
        <dbReference type="ChEBI" id="CHEBI:82795"/>
        <dbReference type="EC" id="2.1.1.80"/>
    </reaction>
</comment>
<dbReference type="PANTHER" id="PTHR24422:SF21">
    <property type="entry name" value="CHEMOTAXIS PROTEIN METHYLTRANSFERASE 1"/>
    <property type="match status" value="1"/>
</dbReference>
<name>A0ABW1S5J8_9PROT</name>
<dbReference type="Pfam" id="PF03705">
    <property type="entry name" value="CheR_N"/>
    <property type="match status" value="1"/>
</dbReference>